<evidence type="ECO:0000313" key="1">
    <source>
        <dbReference type="EMBL" id="PRD56025.1"/>
    </source>
</evidence>
<accession>A0A2S9JRU4</accession>
<dbReference type="EMBL" id="PVBS01000001">
    <property type="protein sequence ID" value="PRD56025.1"/>
    <property type="molecule type" value="Genomic_DNA"/>
</dbReference>
<organism evidence="1 2">
    <name type="scientific">Sphingobacterium gobiense</name>
    <dbReference type="NCBI Taxonomy" id="1382456"/>
    <lineage>
        <taxon>Bacteria</taxon>
        <taxon>Pseudomonadati</taxon>
        <taxon>Bacteroidota</taxon>
        <taxon>Sphingobacteriia</taxon>
        <taxon>Sphingobacteriales</taxon>
        <taxon>Sphingobacteriaceae</taxon>
        <taxon>Sphingobacterium</taxon>
    </lineage>
</organism>
<protein>
    <submittedName>
        <fullName evidence="1">Uncharacterized protein</fullName>
    </submittedName>
</protein>
<name>A0A2S9JRU4_9SPHI</name>
<proteinExistence type="predicted"/>
<dbReference type="OrthoDB" id="67788at2"/>
<sequence>MSLSLTTNERTLMSVDANYRILVSPHVEEDTAHPYSLRKLEGKPIVLPEQIRYQPSQENLEWHRREVFKG</sequence>
<dbReference type="Proteomes" id="UP000238642">
    <property type="component" value="Unassembled WGS sequence"/>
</dbReference>
<gene>
    <name evidence="1" type="ORF">C5749_01675</name>
</gene>
<keyword evidence="2" id="KW-1185">Reference proteome</keyword>
<evidence type="ECO:0000313" key="2">
    <source>
        <dbReference type="Proteomes" id="UP000238642"/>
    </source>
</evidence>
<dbReference type="AlphaFoldDB" id="A0A2S9JRU4"/>
<dbReference type="RefSeq" id="WP_105722432.1">
    <property type="nucleotide sequence ID" value="NZ_PVBS01000001.1"/>
</dbReference>
<comment type="caution">
    <text evidence="1">The sequence shown here is derived from an EMBL/GenBank/DDBJ whole genome shotgun (WGS) entry which is preliminary data.</text>
</comment>
<reference evidence="1 2" key="1">
    <citation type="submission" date="2018-02" db="EMBL/GenBank/DDBJ databases">
        <title>The draft genome of Sphingobacterium gobiense H7.</title>
        <authorList>
            <person name="Li L."/>
            <person name="Liu L."/>
            <person name="Zhang X."/>
            <person name="Wang T."/>
            <person name="Liang L."/>
        </authorList>
    </citation>
    <scope>NUCLEOTIDE SEQUENCE [LARGE SCALE GENOMIC DNA]</scope>
    <source>
        <strain evidence="1 2">ACCC 05757</strain>
    </source>
</reference>